<evidence type="ECO:0000256" key="3">
    <source>
        <dbReference type="ARBA" id="ARBA00022960"/>
    </source>
</evidence>
<evidence type="ECO:0000256" key="2">
    <source>
        <dbReference type="ARBA" id="ARBA00013855"/>
    </source>
</evidence>
<accession>A0A381T199</accession>
<reference evidence="7" key="1">
    <citation type="submission" date="2018-05" db="EMBL/GenBank/DDBJ databases">
        <authorList>
            <person name="Lanie J.A."/>
            <person name="Ng W.-L."/>
            <person name="Kazmierczak K.M."/>
            <person name="Andrzejewski T.M."/>
            <person name="Davidsen T.M."/>
            <person name="Wayne K.J."/>
            <person name="Tettelin H."/>
            <person name="Glass J.I."/>
            <person name="Rusch D."/>
            <person name="Podicherti R."/>
            <person name="Tsui H.-C.T."/>
            <person name="Winkler M.E."/>
        </authorList>
    </citation>
    <scope>NUCLEOTIDE SEQUENCE</scope>
</reference>
<dbReference type="Gene3D" id="2.40.10.340">
    <property type="entry name" value="Rod shape-determining protein MreC, domain 1"/>
    <property type="match status" value="1"/>
</dbReference>
<comment type="similarity">
    <text evidence="1">Belongs to the MreC family.</text>
</comment>
<evidence type="ECO:0000256" key="1">
    <source>
        <dbReference type="ARBA" id="ARBA00009369"/>
    </source>
</evidence>
<dbReference type="PANTHER" id="PTHR34138">
    <property type="entry name" value="CELL SHAPE-DETERMINING PROTEIN MREC"/>
    <property type="match status" value="1"/>
</dbReference>
<evidence type="ECO:0000256" key="5">
    <source>
        <dbReference type="SAM" id="Coils"/>
    </source>
</evidence>
<evidence type="ECO:0000259" key="6">
    <source>
        <dbReference type="Pfam" id="PF04085"/>
    </source>
</evidence>
<name>A0A381T199_9ZZZZ</name>
<keyword evidence="5" id="KW-0175">Coiled coil</keyword>
<protein>
    <recommendedName>
        <fullName evidence="2">Cell shape-determining protein MreC</fullName>
    </recommendedName>
    <alternativeName>
        <fullName evidence="4">Cell shape protein MreC</fullName>
    </alternativeName>
</protein>
<dbReference type="PANTHER" id="PTHR34138:SF1">
    <property type="entry name" value="CELL SHAPE-DETERMINING PROTEIN MREC"/>
    <property type="match status" value="1"/>
</dbReference>
<dbReference type="InterPro" id="IPR007221">
    <property type="entry name" value="MreC"/>
</dbReference>
<feature type="domain" description="Rod shape-determining protein MreC beta-barrel core" evidence="6">
    <location>
        <begin position="99"/>
        <end position="244"/>
    </location>
</feature>
<proteinExistence type="inferred from homology"/>
<sequence>MTVNARYDKSNLFFESVVLWFFSPVQNLFSSATESISDSFGHHLFLAETSRENDRLLLEVNRLSRENNELLEEKKLLERSKKLVEYFDDDERPFVVAKVIGYDATQWSKMIFINRGTNHKVEKKLTVMTDAGIVGHIIHSSPNSSKVLLITDSRSAIDSLFQKTRASGVTVGTGEKTCQMKFVPISAEVSVGDKVVSSGLGGVFPKGLVVGMVVDVVKQKQELFQDITVVPSAELSNLEEVVVVLPDKEGE</sequence>
<dbReference type="EMBL" id="UINC01003813">
    <property type="protein sequence ID" value="SVA09454.1"/>
    <property type="molecule type" value="Genomic_DNA"/>
</dbReference>
<dbReference type="InterPro" id="IPR042175">
    <property type="entry name" value="Cell/Rod_MreC_2"/>
</dbReference>
<gene>
    <name evidence="7" type="ORF">METZ01_LOCUS62308</name>
</gene>
<dbReference type="Pfam" id="PF04085">
    <property type="entry name" value="MreC"/>
    <property type="match status" value="1"/>
</dbReference>
<evidence type="ECO:0000313" key="7">
    <source>
        <dbReference type="EMBL" id="SVA09454.1"/>
    </source>
</evidence>
<organism evidence="7">
    <name type="scientific">marine metagenome</name>
    <dbReference type="NCBI Taxonomy" id="408172"/>
    <lineage>
        <taxon>unclassified sequences</taxon>
        <taxon>metagenomes</taxon>
        <taxon>ecological metagenomes</taxon>
    </lineage>
</organism>
<dbReference type="GO" id="GO:0008360">
    <property type="term" value="P:regulation of cell shape"/>
    <property type="evidence" value="ECO:0007669"/>
    <property type="project" value="UniProtKB-KW"/>
</dbReference>
<dbReference type="Gene3D" id="2.40.10.350">
    <property type="entry name" value="Rod shape-determining protein MreC, domain 2"/>
    <property type="match status" value="1"/>
</dbReference>
<dbReference type="GO" id="GO:0005886">
    <property type="term" value="C:plasma membrane"/>
    <property type="evidence" value="ECO:0007669"/>
    <property type="project" value="TreeGrafter"/>
</dbReference>
<dbReference type="PIRSF" id="PIRSF038471">
    <property type="entry name" value="MreC"/>
    <property type="match status" value="1"/>
</dbReference>
<keyword evidence="3" id="KW-0133">Cell shape</keyword>
<dbReference type="InterPro" id="IPR042177">
    <property type="entry name" value="Cell/Rod_1"/>
</dbReference>
<dbReference type="NCBIfam" id="TIGR00219">
    <property type="entry name" value="mreC"/>
    <property type="match status" value="1"/>
</dbReference>
<evidence type="ECO:0000256" key="4">
    <source>
        <dbReference type="ARBA" id="ARBA00032089"/>
    </source>
</evidence>
<dbReference type="AlphaFoldDB" id="A0A381T199"/>
<dbReference type="InterPro" id="IPR055342">
    <property type="entry name" value="MreC_beta-barrel_core"/>
</dbReference>
<feature type="coiled-coil region" evidence="5">
    <location>
        <begin position="46"/>
        <end position="80"/>
    </location>
</feature>